<dbReference type="InterPro" id="IPR055957">
    <property type="entry name" value="DUF7535"/>
</dbReference>
<accession>A0ABD5RLP5</accession>
<reference evidence="2 3" key="1">
    <citation type="journal article" date="2019" name="Int. J. Syst. Evol. Microbiol.">
        <title>The Global Catalogue of Microorganisms (GCM) 10K type strain sequencing project: providing services to taxonomists for standard genome sequencing and annotation.</title>
        <authorList>
            <consortium name="The Broad Institute Genomics Platform"/>
            <consortium name="The Broad Institute Genome Sequencing Center for Infectious Disease"/>
            <person name="Wu L."/>
            <person name="Ma J."/>
        </authorList>
    </citation>
    <scope>NUCLEOTIDE SEQUENCE [LARGE SCALE GENOMIC DNA]</scope>
    <source>
        <strain evidence="2 3">CGMCC 1.12543</strain>
    </source>
</reference>
<comment type="caution">
    <text evidence="2">The sequence shown here is derived from an EMBL/GenBank/DDBJ whole genome shotgun (WGS) entry which is preliminary data.</text>
</comment>
<keyword evidence="1" id="KW-1133">Transmembrane helix</keyword>
<name>A0ABD5RLP5_9EURY</name>
<evidence type="ECO:0000313" key="2">
    <source>
        <dbReference type="EMBL" id="MFC5971278.1"/>
    </source>
</evidence>
<evidence type="ECO:0000256" key="1">
    <source>
        <dbReference type="SAM" id="Phobius"/>
    </source>
</evidence>
<feature type="transmembrane region" description="Helical" evidence="1">
    <location>
        <begin position="31"/>
        <end position="57"/>
    </location>
</feature>
<proteinExistence type="predicted"/>
<gene>
    <name evidence="2" type="ORF">ACFPYI_08055</name>
</gene>
<organism evidence="2 3">
    <name type="scientific">Halomarina salina</name>
    <dbReference type="NCBI Taxonomy" id="1872699"/>
    <lineage>
        <taxon>Archaea</taxon>
        <taxon>Methanobacteriati</taxon>
        <taxon>Methanobacteriota</taxon>
        <taxon>Stenosarchaea group</taxon>
        <taxon>Halobacteria</taxon>
        <taxon>Halobacteriales</taxon>
        <taxon>Natronomonadaceae</taxon>
        <taxon>Halomarina</taxon>
    </lineage>
</organism>
<dbReference type="EMBL" id="JBHSQH010000001">
    <property type="protein sequence ID" value="MFC5971278.1"/>
    <property type="molecule type" value="Genomic_DNA"/>
</dbReference>
<evidence type="ECO:0000313" key="3">
    <source>
        <dbReference type="Proteomes" id="UP001596099"/>
    </source>
</evidence>
<dbReference type="AlphaFoldDB" id="A0ABD5RLP5"/>
<sequence>MSESDDPSGLTGTLRTVTPEYFGRPDAEMDVFGWSMFLGLVILLVPLLPFIVIVWLISKLAERGHRRAQNR</sequence>
<dbReference type="RefSeq" id="WP_247414184.1">
    <property type="nucleotide sequence ID" value="NZ_JALLGW010000001.1"/>
</dbReference>
<dbReference type="Proteomes" id="UP001596099">
    <property type="component" value="Unassembled WGS sequence"/>
</dbReference>
<keyword evidence="3" id="KW-1185">Reference proteome</keyword>
<keyword evidence="1" id="KW-0812">Transmembrane</keyword>
<dbReference type="Pfam" id="PF24379">
    <property type="entry name" value="DUF7535"/>
    <property type="match status" value="1"/>
</dbReference>
<protein>
    <submittedName>
        <fullName evidence="2">Uncharacterized protein</fullName>
    </submittedName>
</protein>
<keyword evidence="1" id="KW-0472">Membrane</keyword>